<evidence type="ECO:0000256" key="1">
    <source>
        <dbReference type="SAM" id="MobiDB-lite"/>
    </source>
</evidence>
<evidence type="ECO:0008006" key="5">
    <source>
        <dbReference type="Google" id="ProtNLM"/>
    </source>
</evidence>
<gene>
    <name evidence="3" type="ORF">GL263_18860</name>
</gene>
<accession>A0ABR6EK13</accession>
<evidence type="ECO:0000313" key="4">
    <source>
        <dbReference type="Proteomes" id="UP000766698"/>
    </source>
</evidence>
<organism evidence="3 4">
    <name type="scientific">Streptomyces durbertensis</name>
    <dbReference type="NCBI Taxonomy" id="2448886"/>
    <lineage>
        <taxon>Bacteria</taxon>
        <taxon>Bacillati</taxon>
        <taxon>Actinomycetota</taxon>
        <taxon>Actinomycetes</taxon>
        <taxon>Kitasatosporales</taxon>
        <taxon>Streptomycetaceae</taxon>
        <taxon>Streptomyces</taxon>
    </lineage>
</organism>
<keyword evidence="2" id="KW-0472">Membrane</keyword>
<evidence type="ECO:0000256" key="2">
    <source>
        <dbReference type="SAM" id="Phobius"/>
    </source>
</evidence>
<comment type="caution">
    <text evidence="3">The sequence shown here is derived from an EMBL/GenBank/DDBJ whole genome shotgun (WGS) entry which is preliminary data.</text>
</comment>
<feature type="transmembrane region" description="Helical" evidence="2">
    <location>
        <begin position="76"/>
        <end position="95"/>
    </location>
</feature>
<dbReference type="Proteomes" id="UP000766698">
    <property type="component" value="Unassembled WGS sequence"/>
</dbReference>
<evidence type="ECO:0000313" key="3">
    <source>
        <dbReference type="EMBL" id="MBB1245603.1"/>
    </source>
</evidence>
<keyword evidence="2" id="KW-1133">Transmembrane helix</keyword>
<feature type="region of interest" description="Disordered" evidence="1">
    <location>
        <begin position="143"/>
        <end position="167"/>
    </location>
</feature>
<keyword evidence="2" id="KW-0812">Transmembrane</keyword>
<feature type="transmembrane region" description="Helical" evidence="2">
    <location>
        <begin position="45"/>
        <end position="70"/>
    </location>
</feature>
<protein>
    <recommendedName>
        <fullName evidence="5">SLATT domain-containing protein</fullName>
    </recommendedName>
</protein>
<sequence length="167" mass="17402">MASTEDGTMPPSSSDGADCRLRAEIERLRAEAADRMRLAQRRADLWVRVDILLGLPAAFLAGASGAAGLATPDARVPAALLALLAAGLAGCAGSLRSDTRRRANKRARHAWAAVEAGARVRLSQHRVVPADLAELLDRRQAALTAYDAEHPPPGGNPSSGFAPTPPG</sequence>
<name>A0ABR6EK13_9ACTN</name>
<proteinExistence type="predicted"/>
<dbReference type="EMBL" id="WMLF01000310">
    <property type="protein sequence ID" value="MBB1245603.1"/>
    <property type="molecule type" value="Genomic_DNA"/>
</dbReference>
<reference evidence="4" key="1">
    <citation type="journal article" date="2020" name="Syst. Appl. Microbiol.">
        <title>Streptomyces alkaliterrae sp. nov., isolated from an alkaline soil, and emended descriptions of Streptomyces alkaliphilus, Streptomyces calidiresistens and Streptomyces durbertensis.</title>
        <authorList>
            <person name="Swiecimska M."/>
            <person name="Golinska P."/>
            <person name="Nouioui I."/>
            <person name="Wypij M."/>
            <person name="Rai M."/>
            <person name="Sangal V."/>
            <person name="Goodfellow M."/>
        </authorList>
    </citation>
    <scope>NUCLEOTIDE SEQUENCE [LARGE SCALE GENOMIC DNA]</scope>
    <source>
        <strain evidence="4">DSM 104538</strain>
    </source>
</reference>
<keyword evidence="4" id="KW-1185">Reference proteome</keyword>